<dbReference type="InterPro" id="IPR017853">
    <property type="entry name" value="GH"/>
</dbReference>
<dbReference type="Gene3D" id="3.20.20.80">
    <property type="entry name" value="Glycosidases"/>
    <property type="match status" value="1"/>
</dbReference>
<dbReference type="SUPFAM" id="SSF51011">
    <property type="entry name" value="Glycosyl hydrolase domain"/>
    <property type="match status" value="1"/>
</dbReference>
<keyword evidence="3" id="KW-0378">Hydrolase</keyword>
<gene>
    <name evidence="5" type="ORF">ACFOET_20440</name>
</gene>
<dbReference type="InterPro" id="IPR013780">
    <property type="entry name" value="Glyco_hydro_b"/>
</dbReference>
<evidence type="ECO:0000256" key="1">
    <source>
        <dbReference type="ARBA" id="ARBA00008061"/>
    </source>
</evidence>
<dbReference type="PRINTS" id="PR00110">
    <property type="entry name" value="ALPHAAMYLASE"/>
</dbReference>
<dbReference type="Gene3D" id="2.60.40.1180">
    <property type="entry name" value="Golgi alpha-mannosidase II"/>
    <property type="match status" value="1"/>
</dbReference>
<dbReference type="SMART" id="SM00642">
    <property type="entry name" value="Aamy"/>
    <property type="match status" value="1"/>
</dbReference>
<organism evidence="5 6">
    <name type="scientific">Parapedobacter deserti</name>
    <dbReference type="NCBI Taxonomy" id="1912957"/>
    <lineage>
        <taxon>Bacteria</taxon>
        <taxon>Pseudomonadati</taxon>
        <taxon>Bacteroidota</taxon>
        <taxon>Sphingobacteriia</taxon>
        <taxon>Sphingobacteriales</taxon>
        <taxon>Sphingobacteriaceae</taxon>
        <taxon>Parapedobacter</taxon>
    </lineage>
</organism>
<evidence type="ECO:0000256" key="3">
    <source>
        <dbReference type="RuleBase" id="RU361134"/>
    </source>
</evidence>
<sequence>MQKTDWFKKAIVYSLDVRSFKDGNRDGWGDINGLLSKFDYLSQLGVDCIWIAPFYHSHERDDGYDVIDYYHIDPSLGSMEDFELLVEEAKRKDIKIILDLVVNHTSIDHPWFKKAIEQPDSMYYDYYIWTKQKPENDRDDVMFDTVEASNWEYEPAVSAYFYHTFYRHQPDLNLTNPRVQAEILRIIDFWMEKGIDGFRIDAAPHILRDKGDARHEGDPYDLLDVWRNEVLRHNEDAILIGEADIEPEKYPEFLNGRLTALFNFYINNYIFLSLATQQATPLSNALHHLPLTEGEHYFTFLRNHDELDLSRLSDDERGQVLDRFAPEPTMRIYNRGIRRRLAPILSNNHRQMKLALSLLFSLPGTPVIRYGEEIGMGDDLNLPERRSVRTAMQWSDQPNAGFSDVVPQALKYPLIRVGPFAYEHVNVEAQEADPSSHLNTTKALVNLRKEKGDMFSGGEFMILDSPQETVLAYGYKQADQWLVIFHNFSESISKVKMKLPVKSDARIIPLAHAADATLSNGHISLSLAAYGFSWFIIKNNT</sequence>
<comment type="similarity">
    <text evidence="1 2">Belongs to the glycosyl hydrolase 13 family.</text>
</comment>
<keyword evidence="3" id="KW-0326">Glycosidase</keyword>
<dbReference type="EC" id="3.2.1.1" evidence="3"/>
<reference evidence="6" key="1">
    <citation type="journal article" date="2019" name="Int. J. Syst. Evol. Microbiol.">
        <title>The Global Catalogue of Microorganisms (GCM) 10K type strain sequencing project: providing services to taxonomists for standard genome sequencing and annotation.</title>
        <authorList>
            <consortium name="The Broad Institute Genomics Platform"/>
            <consortium name="The Broad Institute Genome Sequencing Center for Infectious Disease"/>
            <person name="Wu L."/>
            <person name="Ma J."/>
        </authorList>
    </citation>
    <scope>NUCLEOTIDE SEQUENCE [LARGE SCALE GENOMIC DNA]</scope>
    <source>
        <strain evidence="6">KCTC 52416</strain>
    </source>
</reference>
<keyword evidence="6" id="KW-1185">Reference proteome</keyword>
<dbReference type="Pfam" id="PF00128">
    <property type="entry name" value="Alpha-amylase"/>
    <property type="match status" value="2"/>
</dbReference>
<dbReference type="CDD" id="cd11334">
    <property type="entry name" value="AmyAc_TreS"/>
    <property type="match status" value="1"/>
</dbReference>
<dbReference type="RefSeq" id="WP_379026167.1">
    <property type="nucleotide sequence ID" value="NZ_JBHRTA010000062.1"/>
</dbReference>
<accession>A0ABV7JV48</accession>
<keyword evidence="3" id="KW-0119">Carbohydrate metabolism</keyword>
<evidence type="ECO:0000256" key="2">
    <source>
        <dbReference type="RuleBase" id="RU003615"/>
    </source>
</evidence>
<dbReference type="Proteomes" id="UP001595526">
    <property type="component" value="Unassembled WGS sequence"/>
</dbReference>
<dbReference type="InterPro" id="IPR045857">
    <property type="entry name" value="O16G_dom_2"/>
</dbReference>
<evidence type="ECO:0000313" key="6">
    <source>
        <dbReference type="Proteomes" id="UP001595526"/>
    </source>
</evidence>
<protein>
    <recommendedName>
        <fullName evidence="3">Alpha-amylase</fullName>
        <ecNumber evidence="3">3.2.1.1</ecNumber>
    </recommendedName>
</protein>
<dbReference type="InterPro" id="IPR006047">
    <property type="entry name" value="GH13_cat_dom"/>
</dbReference>
<proteinExistence type="inferred from homology"/>
<feature type="domain" description="Glycosyl hydrolase family 13 catalytic" evidence="4">
    <location>
        <begin position="14"/>
        <end position="421"/>
    </location>
</feature>
<comment type="caution">
    <text evidence="5">The sequence shown here is derived from an EMBL/GenBank/DDBJ whole genome shotgun (WGS) entry which is preliminary data.</text>
</comment>
<dbReference type="Gene3D" id="3.90.400.10">
    <property type="entry name" value="Oligo-1,6-glucosidase, Domain 2"/>
    <property type="match status" value="1"/>
</dbReference>
<dbReference type="InterPro" id="IPR006046">
    <property type="entry name" value="Alpha_amylase"/>
</dbReference>
<name>A0ABV7JV48_9SPHI</name>
<comment type="catalytic activity">
    <reaction evidence="3">
        <text>Endohydrolysis of (1-&gt;4)-alpha-D-glucosidic linkages in polysaccharides containing three or more (1-&gt;4)-alpha-linked D-glucose units.</text>
        <dbReference type="EC" id="3.2.1.1"/>
    </reaction>
</comment>
<evidence type="ECO:0000259" key="4">
    <source>
        <dbReference type="SMART" id="SM00642"/>
    </source>
</evidence>
<evidence type="ECO:0000313" key="5">
    <source>
        <dbReference type="EMBL" id="MFC3200001.1"/>
    </source>
</evidence>
<dbReference type="SUPFAM" id="SSF51445">
    <property type="entry name" value="(Trans)glycosidases"/>
    <property type="match status" value="1"/>
</dbReference>
<dbReference type="PANTHER" id="PTHR10357:SF219">
    <property type="entry name" value="MALTOSE ALPHA-D-GLUCOSYLTRANSFERASE"/>
    <property type="match status" value="1"/>
</dbReference>
<dbReference type="EMBL" id="JBHRTA010000062">
    <property type="protein sequence ID" value="MFC3200001.1"/>
    <property type="molecule type" value="Genomic_DNA"/>
</dbReference>
<dbReference type="PANTHER" id="PTHR10357">
    <property type="entry name" value="ALPHA-AMYLASE FAMILY MEMBER"/>
    <property type="match status" value="1"/>
</dbReference>